<dbReference type="Proteomes" id="UP001642487">
    <property type="component" value="Chromosome 8"/>
</dbReference>
<dbReference type="SUPFAM" id="SSF56112">
    <property type="entry name" value="Protein kinase-like (PK-like)"/>
    <property type="match status" value="1"/>
</dbReference>
<dbReference type="Pfam" id="PF08276">
    <property type="entry name" value="PAN_2"/>
    <property type="match status" value="1"/>
</dbReference>
<reference evidence="2 3" key="1">
    <citation type="submission" date="2024-03" db="EMBL/GenBank/DDBJ databases">
        <authorList>
            <person name="Gkanogiannis A."/>
            <person name="Becerra Lopez-Lavalle L."/>
        </authorList>
    </citation>
    <scope>NUCLEOTIDE SEQUENCE [LARGE SCALE GENOMIC DNA]</scope>
</reference>
<proteinExistence type="predicted"/>
<dbReference type="SMART" id="SM00473">
    <property type="entry name" value="PAN_AP"/>
    <property type="match status" value="1"/>
</dbReference>
<keyword evidence="3" id="KW-1185">Reference proteome</keyword>
<gene>
    <name evidence="2" type="ORF">CITCOLO1_LOCUS19767</name>
</gene>
<protein>
    <recommendedName>
        <fullName evidence="1">Apple domain-containing protein</fullName>
    </recommendedName>
</protein>
<dbReference type="InterPro" id="IPR003609">
    <property type="entry name" value="Pan_app"/>
</dbReference>
<dbReference type="PANTHER" id="PTHR32444:SF198">
    <property type="entry name" value="BULB-TYPE LECTIN DOMAIN-CONTAINING PROTEIN"/>
    <property type="match status" value="1"/>
</dbReference>
<sequence>MAVVKKMGLYKVEMVKVAYFVEWSTFCFTSSDCKQECLNNCFCNAYAYEDGIRCMLWRRDELIDIQKFESGGASLYLRMPYAELAHTKLPVYDFEKLVIATNNFDIDNKLGQGGFGPVYKVDAIFPYEERND</sequence>
<organism evidence="2 3">
    <name type="scientific">Citrullus colocynthis</name>
    <name type="common">colocynth</name>
    <dbReference type="NCBI Taxonomy" id="252529"/>
    <lineage>
        <taxon>Eukaryota</taxon>
        <taxon>Viridiplantae</taxon>
        <taxon>Streptophyta</taxon>
        <taxon>Embryophyta</taxon>
        <taxon>Tracheophyta</taxon>
        <taxon>Spermatophyta</taxon>
        <taxon>Magnoliopsida</taxon>
        <taxon>eudicotyledons</taxon>
        <taxon>Gunneridae</taxon>
        <taxon>Pentapetalae</taxon>
        <taxon>rosids</taxon>
        <taxon>fabids</taxon>
        <taxon>Cucurbitales</taxon>
        <taxon>Cucurbitaceae</taxon>
        <taxon>Benincaseae</taxon>
        <taxon>Citrullus</taxon>
    </lineage>
</organism>
<dbReference type="CDD" id="cd01098">
    <property type="entry name" value="PAN_AP_plant"/>
    <property type="match status" value="1"/>
</dbReference>
<evidence type="ECO:0000259" key="1">
    <source>
        <dbReference type="PROSITE" id="PS50948"/>
    </source>
</evidence>
<evidence type="ECO:0000313" key="2">
    <source>
        <dbReference type="EMBL" id="CAK9327390.1"/>
    </source>
</evidence>
<accession>A0ABP0Z3N7</accession>
<dbReference type="InterPro" id="IPR011009">
    <property type="entry name" value="Kinase-like_dom_sf"/>
</dbReference>
<dbReference type="PROSITE" id="PS50948">
    <property type="entry name" value="PAN"/>
    <property type="match status" value="1"/>
</dbReference>
<dbReference type="PANTHER" id="PTHR32444">
    <property type="entry name" value="BULB-TYPE LECTIN DOMAIN-CONTAINING PROTEIN"/>
    <property type="match status" value="1"/>
</dbReference>
<feature type="domain" description="Apple" evidence="1">
    <location>
        <begin position="4"/>
        <end position="80"/>
    </location>
</feature>
<name>A0ABP0Z3N7_9ROSI</name>
<dbReference type="EMBL" id="OZ021742">
    <property type="protein sequence ID" value="CAK9327390.1"/>
    <property type="molecule type" value="Genomic_DNA"/>
</dbReference>
<dbReference type="Gene3D" id="3.30.200.20">
    <property type="entry name" value="Phosphorylase Kinase, domain 1"/>
    <property type="match status" value="1"/>
</dbReference>
<evidence type="ECO:0000313" key="3">
    <source>
        <dbReference type="Proteomes" id="UP001642487"/>
    </source>
</evidence>